<reference evidence="2 3" key="1">
    <citation type="submission" date="2018-05" db="EMBL/GenBank/DDBJ databases">
        <title>Pedobacter paludis sp. nov., isolated from wetland soil.</title>
        <authorList>
            <person name="Zhang Y."/>
            <person name="Wang G."/>
        </authorList>
    </citation>
    <scope>NUCLEOTIDE SEQUENCE [LARGE SCALE GENOMIC DNA]</scope>
    <source>
        <strain evidence="2 3">KCTC22721</strain>
    </source>
</reference>
<dbReference type="EMBL" id="QGNZ01000004">
    <property type="protein sequence ID" value="PWS26672.1"/>
    <property type="molecule type" value="Genomic_DNA"/>
</dbReference>
<sequence length="317" mass="33464">MFTSCSKNDSSSNTTSGTYTGTGSITQGVGTVTTSNLFQAGNRVAGLGTITSSDGKTWSLPADVNFTNSSFPFASDLYNSYVSGHSYATAANATAALSGSDVVTVDATGSVYTAYIFADNYFEMYVNGIPVGKDPVPYTDFNSSIVRFKANKPFTVAVKCVDWEEHLGIGTEAQGASAHHIGDGGFVAVIKDANGAIVGITNNTWKAQTYYTAPISDLSCVTESGNTRLSSSCSTSDGSSTSYGIHWAVPANWYASNYDDSGWPSATTFTNNTVGVDGKSSYTNFADVFDNSSNDASFIWSTNLLLDNLVLLRKTIQ</sequence>
<organism evidence="2 3">
    <name type="scientific">Pedobacter yonginense</name>
    <dbReference type="NCBI Taxonomy" id="651869"/>
    <lineage>
        <taxon>Bacteria</taxon>
        <taxon>Pseudomonadati</taxon>
        <taxon>Bacteroidota</taxon>
        <taxon>Sphingobacteriia</taxon>
        <taxon>Sphingobacteriales</taxon>
        <taxon>Sphingobacteriaceae</taxon>
        <taxon>Pedobacter</taxon>
    </lineage>
</organism>
<dbReference type="Proteomes" id="UP000245379">
    <property type="component" value="Unassembled WGS sequence"/>
</dbReference>
<evidence type="ECO:0000313" key="3">
    <source>
        <dbReference type="Proteomes" id="UP000245379"/>
    </source>
</evidence>
<protein>
    <submittedName>
        <fullName evidence="2">Uncharacterized protein</fullName>
    </submittedName>
</protein>
<feature type="region of interest" description="Disordered" evidence="1">
    <location>
        <begin position="1"/>
        <end position="20"/>
    </location>
</feature>
<comment type="caution">
    <text evidence="2">The sequence shown here is derived from an EMBL/GenBank/DDBJ whole genome shotgun (WGS) entry which is preliminary data.</text>
</comment>
<name>A0A317EJ44_9SPHI</name>
<accession>A0A317EJ44</accession>
<dbReference type="AlphaFoldDB" id="A0A317EJ44"/>
<evidence type="ECO:0000313" key="2">
    <source>
        <dbReference type="EMBL" id="PWS26672.1"/>
    </source>
</evidence>
<dbReference type="Gene3D" id="2.60.120.260">
    <property type="entry name" value="Galactose-binding domain-like"/>
    <property type="match status" value="1"/>
</dbReference>
<keyword evidence="3" id="KW-1185">Reference proteome</keyword>
<evidence type="ECO:0000256" key="1">
    <source>
        <dbReference type="SAM" id="MobiDB-lite"/>
    </source>
</evidence>
<dbReference type="OrthoDB" id="9797506at2"/>
<proteinExistence type="predicted"/>
<gene>
    <name evidence="2" type="ORF">DHW03_17060</name>
</gene>